<keyword evidence="4" id="KW-1185">Reference proteome</keyword>
<gene>
    <name evidence="3" type="primary">RRP8</name>
    <name evidence="3" type="ORF">Ciccas_008647</name>
</gene>
<evidence type="ECO:0000313" key="3">
    <source>
        <dbReference type="EMBL" id="KAL3312752.1"/>
    </source>
</evidence>
<comment type="subcellular location">
    <subcellularLocation>
        <location evidence="2">Nucleus</location>
        <location evidence="2">Nucleolus</location>
    </subcellularLocation>
</comment>
<dbReference type="AlphaFoldDB" id="A0ABD2PZD5"/>
<evidence type="ECO:0000313" key="4">
    <source>
        <dbReference type="Proteomes" id="UP001626550"/>
    </source>
</evidence>
<proteinExistence type="inferred from homology"/>
<dbReference type="PANTHER" id="PTHR12787">
    <property type="entry name" value="RIBOSOMAL RNA-PROCESSING PROTEIN 8"/>
    <property type="match status" value="1"/>
</dbReference>
<dbReference type="GO" id="GO:0032259">
    <property type="term" value="P:methylation"/>
    <property type="evidence" value="ECO:0007669"/>
    <property type="project" value="UniProtKB-KW"/>
</dbReference>
<comment type="function">
    <text evidence="2">Probable methyltransferase required to silence rDNA.</text>
</comment>
<accession>A0ABD2PZD5</accession>
<dbReference type="PANTHER" id="PTHR12787:SF0">
    <property type="entry name" value="RIBOSOMAL RNA-PROCESSING PROTEIN 8"/>
    <property type="match status" value="1"/>
</dbReference>
<comment type="caution">
    <text evidence="3">The sequence shown here is derived from an EMBL/GenBank/DDBJ whole genome shotgun (WGS) entry which is preliminary data.</text>
</comment>
<name>A0ABD2PZD5_9PLAT</name>
<dbReference type="InterPro" id="IPR029063">
    <property type="entry name" value="SAM-dependent_MTases_sf"/>
</dbReference>
<reference evidence="3 4" key="1">
    <citation type="submission" date="2024-11" db="EMBL/GenBank/DDBJ databases">
        <title>Adaptive evolution of stress response genes in parasites aligns with host niche diversity.</title>
        <authorList>
            <person name="Hahn C."/>
            <person name="Resl P."/>
        </authorList>
    </citation>
    <scope>NUCLEOTIDE SEQUENCE [LARGE SCALE GENOMIC DNA]</scope>
    <source>
        <strain evidence="3">EGGRZ-B1_66</strain>
        <tissue evidence="3">Body</tissue>
    </source>
</reference>
<protein>
    <recommendedName>
        <fullName evidence="1 2">Ribosomal RNA-processing protein 8</fullName>
        <ecNumber evidence="2">2.1.1.-</ecNumber>
    </recommendedName>
</protein>
<dbReference type="Proteomes" id="UP001626550">
    <property type="component" value="Unassembled WGS sequence"/>
</dbReference>
<keyword evidence="2" id="KW-0808">Transferase</keyword>
<comment type="similarity">
    <text evidence="2">Belongs to the methyltransferase superfamily. RRP8 family.</text>
</comment>
<evidence type="ECO:0000256" key="1">
    <source>
        <dbReference type="ARBA" id="ARBA00020203"/>
    </source>
</evidence>
<dbReference type="GO" id="GO:0008168">
    <property type="term" value="F:methyltransferase activity"/>
    <property type="evidence" value="ECO:0007669"/>
    <property type="project" value="UniProtKB-KW"/>
</dbReference>
<keyword evidence="2" id="KW-0539">Nucleus</keyword>
<dbReference type="Pfam" id="PF05148">
    <property type="entry name" value="Methyltransf_8"/>
    <property type="match status" value="1"/>
</dbReference>
<dbReference type="EC" id="2.1.1.-" evidence="2"/>
<dbReference type="Gene3D" id="3.40.50.150">
    <property type="entry name" value="Vaccinia Virus protein VP39"/>
    <property type="match status" value="1"/>
</dbReference>
<dbReference type="EMBL" id="JBJKFK010001567">
    <property type="protein sequence ID" value="KAL3312752.1"/>
    <property type="molecule type" value="Genomic_DNA"/>
</dbReference>
<dbReference type="InterPro" id="IPR007823">
    <property type="entry name" value="RRP8"/>
</dbReference>
<evidence type="ECO:0000256" key="2">
    <source>
        <dbReference type="RuleBase" id="RU365074"/>
    </source>
</evidence>
<dbReference type="GO" id="GO:0005730">
    <property type="term" value="C:nucleolus"/>
    <property type="evidence" value="ECO:0007669"/>
    <property type="project" value="UniProtKB-SubCell"/>
</dbReference>
<dbReference type="SUPFAM" id="SSF53335">
    <property type="entry name" value="S-adenosyl-L-methionine-dependent methyltransferases"/>
    <property type="match status" value="1"/>
</dbReference>
<organism evidence="3 4">
    <name type="scientific">Cichlidogyrus casuarinus</name>
    <dbReference type="NCBI Taxonomy" id="1844966"/>
    <lineage>
        <taxon>Eukaryota</taxon>
        <taxon>Metazoa</taxon>
        <taxon>Spiralia</taxon>
        <taxon>Lophotrochozoa</taxon>
        <taxon>Platyhelminthes</taxon>
        <taxon>Monogenea</taxon>
        <taxon>Monopisthocotylea</taxon>
        <taxon>Dactylogyridea</taxon>
        <taxon>Ancyrocephalidae</taxon>
        <taxon>Cichlidogyrus</taxon>
    </lineage>
</organism>
<dbReference type="GO" id="GO:0006364">
    <property type="term" value="P:rRNA processing"/>
    <property type="evidence" value="ECO:0007669"/>
    <property type="project" value="UniProtKB-UniRule"/>
</dbReference>
<keyword evidence="2" id="KW-0489">Methyltransferase</keyword>
<sequence length="146" mass="16776">MGCGDARLSKLISSKYNVKSFDLVASNPDVIECDISNVPLDDKSVSYVVFSLSLMGTNIRDFIYEANRILKDKGVLIIVEVASRFNGEFPKFVDKLKIMGFKMEFNEFSNEDYFTNSRFRKIKDITDREANTFPEIILNACIYKKR</sequence>
<keyword evidence="2" id="KW-0949">S-adenosyl-L-methionine</keyword>
<keyword evidence="2" id="KW-0698">rRNA processing</keyword>